<dbReference type="Proteomes" id="UP000032076">
    <property type="component" value="Unassembled WGS sequence"/>
</dbReference>
<evidence type="ECO:0000313" key="5">
    <source>
        <dbReference type="Proteomes" id="UP000032076"/>
    </source>
</evidence>
<proteinExistence type="predicted"/>
<gene>
    <name evidence="4" type="ORF">B4167_2135</name>
    <name evidence="3" type="ORF">BT1A1_0265</name>
</gene>
<dbReference type="EMBL" id="CCRF01000010">
    <property type="protein sequence ID" value="CEE00126.1"/>
    <property type="molecule type" value="Genomic_DNA"/>
</dbReference>
<evidence type="ECO:0000256" key="1">
    <source>
        <dbReference type="ARBA" id="ARBA00022729"/>
    </source>
</evidence>
<name>A0A090IPZ1_9BACI</name>
<dbReference type="InterPro" id="IPR029051">
    <property type="entry name" value="DUF4352"/>
</dbReference>
<dbReference type="Gene3D" id="2.60.40.1240">
    <property type="match status" value="1"/>
</dbReference>
<dbReference type="InterPro" id="IPR029050">
    <property type="entry name" value="Immunoprotect_excell_Ig-like"/>
</dbReference>
<dbReference type="Pfam" id="PF11611">
    <property type="entry name" value="DUF4352"/>
    <property type="match status" value="1"/>
</dbReference>
<dbReference type="RefSeq" id="WP_034767280.1">
    <property type="nucleotide sequence ID" value="NZ_CCRF01000010.1"/>
</dbReference>
<dbReference type="OrthoDB" id="2942566at2"/>
<keyword evidence="1" id="KW-0732">Signal</keyword>
<reference evidence="3 6" key="1">
    <citation type="submission" date="2014-07" db="EMBL/GenBank/DDBJ databases">
        <authorList>
            <person name="Wibberg Daniel"/>
        </authorList>
    </citation>
    <scope>NUCLEOTIDE SEQUENCE [LARGE SCALE GENOMIC DNA]</scope>
</reference>
<evidence type="ECO:0000259" key="2">
    <source>
        <dbReference type="Pfam" id="PF11611"/>
    </source>
</evidence>
<accession>A0A090IPZ1</accession>
<dbReference type="PATRIC" id="fig|35841.7.peg.3096"/>
<dbReference type="Proteomes" id="UP000040576">
    <property type="component" value="Unassembled WGS sequence"/>
</dbReference>
<reference evidence="4 5" key="2">
    <citation type="submission" date="2015-01" db="EMBL/GenBank/DDBJ databases">
        <title>Draft Genome Sequences of Four Bacillus thermoamylovorans Strains, Isolated From Food Products.</title>
        <authorList>
            <person name="Krawcyk A.O."/>
            <person name="Berendsen E.M."/>
            <person name="Eijlander R.T."/>
            <person name="de Jong A."/>
            <person name="Wells-Bennik M."/>
            <person name="Kuipers O.P."/>
        </authorList>
    </citation>
    <scope>NUCLEOTIDE SEQUENCE [LARGE SCALE GENOMIC DNA]</scope>
    <source>
        <strain evidence="4 5">B4167</strain>
    </source>
</reference>
<sequence length="171" mass="19660">MSKKMILLLSIIFAGLIIWGFRVYTVNAGVAKTYEIQSFKIGDSIKLDHAELKVIDFQYGEENNKNGDQSLPVKVAMEVMNTSNKDISVQRLIETKLAYGMDYYQTMEGEFEGEQLKKLSPNTSTQITLVYYVDPKYNDKSAKLYFDQSLYKKQVIDQYHHGKRYGIAVDL</sequence>
<evidence type="ECO:0000313" key="4">
    <source>
        <dbReference type="EMBL" id="KIO73412.1"/>
    </source>
</evidence>
<organism evidence="3 6">
    <name type="scientific">Caldibacillus thermoamylovorans</name>
    <dbReference type="NCBI Taxonomy" id="35841"/>
    <lineage>
        <taxon>Bacteria</taxon>
        <taxon>Bacillati</taxon>
        <taxon>Bacillota</taxon>
        <taxon>Bacilli</taxon>
        <taxon>Bacillales</taxon>
        <taxon>Bacillaceae</taxon>
        <taxon>Caldibacillus</taxon>
    </lineage>
</organism>
<dbReference type="EMBL" id="JXLU01000043">
    <property type="protein sequence ID" value="KIO73412.1"/>
    <property type="molecule type" value="Genomic_DNA"/>
</dbReference>
<feature type="domain" description="DUF4352" evidence="2">
    <location>
        <begin position="39"/>
        <end position="154"/>
    </location>
</feature>
<evidence type="ECO:0000313" key="6">
    <source>
        <dbReference type="Proteomes" id="UP000040576"/>
    </source>
</evidence>
<keyword evidence="6" id="KW-1185">Reference proteome</keyword>
<dbReference type="AlphaFoldDB" id="A0A090IPZ1"/>
<protein>
    <recommendedName>
        <fullName evidence="2">DUF4352 domain-containing protein</fullName>
    </recommendedName>
</protein>
<evidence type="ECO:0000313" key="3">
    <source>
        <dbReference type="EMBL" id="CEE00126.1"/>
    </source>
</evidence>